<dbReference type="InterPro" id="IPR014729">
    <property type="entry name" value="Rossmann-like_a/b/a_fold"/>
</dbReference>
<evidence type="ECO:0000256" key="4">
    <source>
        <dbReference type="ARBA" id="ARBA00022695"/>
    </source>
</evidence>
<sequence>MVKLAVHGLPGCAVSDIEGRKRFTPSYSIRVLEALEAENPGCRVQLLIGSDSLEELHTWYCARELAGRYEIIAYPRRTRAESGSSAAVVLPETFWSDAEAERLRQTVVSGNFVEVSSTELREALSSGGEDGGKVANEAVLMYIKKHGLYGMKPKPGGE</sequence>
<name>A0A645IDL9_9ZZZZ</name>
<dbReference type="GO" id="GO:0009435">
    <property type="term" value="P:NAD+ biosynthetic process"/>
    <property type="evidence" value="ECO:0007669"/>
    <property type="project" value="InterPro"/>
</dbReference>
<protein>
    <submittedName>
        <fullName evidence="8">Nicotinate-nucleotide adenylyltransferase</fullName>
        <ecNumber evidence="8">2.7.7.18</ecNumber>
    </submittedName>
</protein>
<keyword evidence="5" id="KW-0547">Nucleotide-binding</keyword>
<dbReference type="GO" id="GO:0004515">
    <property type="term" value="F:nicotinate-nucleotide adenylyltransferase activity"/>
    <property type="evidence" value="ECO:0007669"/>
    <property type="project" value="UniProtKB-EC"/>
</dbReference>
<dbReference type="InterPro" id="IPR005248">
    <property type="entry name" value="NadD/NMNAT"/>
</dbReference>
<proteinExistence type="predicted"/>
<dbReference type="GO" id="GO:0005524">
    <property type="term" value="F:ATP binding"/>
    <property type="evidence" value="ECO:0007669"/>
    <property type="project" value="UniProtKB-KW"/>
</dbReference>
<organism evidence="8">
    <name type="scientific">bioreactor metagenome</name>
    <dbReference type="NCBI Taxonomy" id="1076179"/>
    <lineage>
        <taxon>unclassified sequences</taxon>
        <taxon>metagenomes</taxon>
        <taxon>ecological metagenomes</taxon>
    </lineage>
</organism>
<keyword evidence="3 8" id="KW-0808">Transferase</keyword>
<keyword evidence="7" id="KW-0520">NAD</keyword>
<keyword evidence="2" id="KW-0662">Pyridine nucleotide biosynthesis</keyword>
<evidence type="ECO:0000256" key="3">
    <source>
        <dbReference type="ARBA" id="ARBA00022679"/>
    </source>
</evidence>
<dbReference type="EC" id="2.7.7.18" evidence="8"/>
<evidence type="ECO:0000256" key="1">
    <source>
        <dbReference type="ARBA" id="ARBA00004790"/>
    </source>
</evidence>
<dbReference type="SUPFAM" id="SSF52374">
    <property type="entry name" value="Nucleotidylyl transferase"/>
    <property type="match status" value="1"/>
</dbReference>
<keyword evidence="4 8" id="KW-0548">Nucleotidyltransferase</keyword>
<comment type="caution">
    <text evidence="8">The sequence shown here is derived from an EMBL/GenBank/DDBJ whole genome shotgun (WGS) entry which is preliminary data.</text>
</comment>
<evidence type="ECO:0000313" key="8">
    <source>
        <dbReference type="EMBL" id="MPN46384.1"/>
    </source>
</evidence>
<dbReference type="Gene3D" id="3.40.50.620">
    <property type="entry name" value="HUPs"/>
    <property type="match status" value="1"/>
</dbReference>
<evidence type="ECO:0000256" key="6">
    <source>
        <dbReference type="ARBA" id="ARBA00022840"/>
    </source>
</evidence>
<dbReference type="EMBL" id="VSSQ01107006">
    <property type="protein sequence ID" value="MPN46384.1"/>
    <property type="molecule type" value="Genomic_DNA"/>
</dbReference>
<gene>
    <name evidence="8" type="primary">nadD_42</name>
    <name evidence="8" type="ORF">SDC9_193970</name>
</gene>
<reference evidence="8" key="1">
    <citation type="submission" date="2019-08" db="EMBL/GenBank/DDBJ databases">
        <authorList>
            <person name="Kucharzyk K."/>
            <person name="Murdoch R.W."/>
            <person name="Higgins S."/>
            <person name="Loffler F."/>
        </authorList>
    </citation>
    <scope>NUCLEOTIDE SEQUENCE</scope>
</reference>
<accession>A0A645IDL9</accession>
<dbReference type="PANTHER" id="PTHR39321:SF3">
    <property type="entry name" value="PHOSPHOPANTETHEINE ADENYLYLTRANSFERASE"/>
    <property type="match status" value="1"/>
</dbReference>
<evidence type="ECO:0000256" key="5">
    <source>
        <dbReference type="ARBA" id="ARBA00022741"/>
    </source>
</evidence>
<dbReference type="AlphaFoldDB" id="A0A645IDL9"/>
<keyword evidence="6" id="KW-0067">ATP-binding</keyword>
<evidence type="ECO:0000256" key="7">
    <source>
        <dbReference type="ARBA" id="ARBA00023027"/>
    </source>
</evidence>
<evidence type="ECO:0000256" key="2">
    <source>
        <dbReference type="ARBA" id="ARBA00022642"/>
    </source>
</evidence>
<dbReference type="PANTHER" id="PTHR39321">
    <property type="entry name" value="NICOTINATE-NUCLEOTIDE ADENYLYLTRANSFERASE-RELATED"/>
    <property type="match status" value="1"/>
</dbReference>
<comment type="pathway">
    <text evidence="1">Cofactor biosynthesis; NAD(+) biosynthesis.</text>
</comment>